<organism evidence="2 3">
    <name type="scientific">Sulfurimonas aquatica</name>
    <dbReference type="NCBI Taxonomy" id="2672570"/>
    <lineage>
        <taxon>Bacteria</taxon>
        <taxon>Pseudomonadati</taxon>
        <taxon>Campylobacterota</taxon>
        <taxon>Epsilonproteobacteria</taxon>
        <taxon>Campylobacterales</taxon>
        <taxon>Sulfurimonadaceae</taxon>
        <taxon>Sulfurimonas</taxon>
    </lineage>
</organism>
<dbReference type="SUPFAM" id="SSF56935">
    <property type="entry name" value="Porins"/>
    <property type="match status" value="1"/>
</dbReference>
<feature type="compositionally biased region" description="Acidic residues" evidence="1">
    <location>
        <begin position="241"/>
        <end position="260"/>
    </location>
</feature>
<gene>
    <name evidence="2" type="ORF">GJV85_02225</name>
</gene>
<dbReference type="KEGG" id="saqt:GJV85_02225"/>
<accession>A0A975AYP1</accession>
<reference evidence="2" key="1">
    <citation type="submission" date="2019-11" db="EMBL/GenBank/DDBJ databases">
        <authorList>
            <person name="Kojima H."/>
        </authorList>
    </citation>
    <scope>NUCLEOTIDE SEQUENCE</scope>
    <source>
        <strain evidence="2">H1576</strain>
    </source>
</reference>
<evidence type="ECO:0008006" key="4">
    <source>
        <dbReference type="Google" id="ProtNLM"/>
    </source>
</evidence>
<evidence type="ECO:0000313" key="2">
    <source>
        <dbReference type="EMBL" id="QSZ40979.1"/>
    </source>
</evidence>
<dbReference type="EMBL" id="CP046072">
    <property type="protein sequence ID" value="QSZ40979.1"/>
    <property type="molecule type" value="Genomic_DNA"/>
</dbReference>
<reference evidence="2" key="2">
    <citation type="submission" date="2021-04" db="EMBL/GenBank/DDBJ databases">
        <title>Isolation and characterization of a novel species of the genus Sulfurimonas.</title>
        <authorList>
            <person name="Fukui M."/>
        </authorList>
    </citation>
    <scope>NUCLEOTIDE SEQUENCE</scope>
    <source>
        <strain evidence="2">H1576</strain>
    </source>
</reference>
<dbReference type="InterPro" id="IPR023614">
    <property type="entry name" value="Porin_dom_sf"/>
</dbReference>
<proteinExistence type="predicted"/>
<dbReference type="RefSeq" id="WP_207562252.1">
    <property type="nucleotide sequence ID" value="NZ_CP046072.1"/>
</dbReference>
<feature type="region of interest" description="Disordered" evidence="1">
    <location>
        <begin position="241"/>
        <end position="264"/>
    </location>
</feature>
<dbReference type="Proteomes" id="UP000671852">
    <property type="component" value="Chromosome"/>
</dbReference>
<evidence type="ECO:0000313" key="3">
    <source>
        <dbReference type="Proteomes" id="UP000671852"/>
    </source>
</evidence>
<protein>
    <recommendedName>
        <fullName evidence="4">Porin</fullName>
    </recommendedName>
</protein>
<name>A0A975AYP1_9BACT</name>
<dbReference type="AlphaFoldDB" id="A0A975AYP1"/>
<dbReference type="Gene3D" id="2.40.160.10">
    <property type="entry name" value="Porin"/>
    <property type="match status" value="1"/>
</dbReference>
<sequence length="380" mass="44863">MKKILIIFFVFMLSLSAEELEQSSYELGKGMQVASFPLYIGGYFSLDYKKTQTSQKYRVDDIALLAYGSYDKFSYMAEFEFKEFYVETELQRTPPKNNPNSDDYKETSIEQDTYLHTERLYVDYNFNENSLVRVGKYNSPIGYWNLLPVNVLRATSSNPNTSYLVFPQYTTGMGATYSSFAENEYTLDLMIQKNSDLDPTYNNYRIDEHFGIGMTFTHDNFSMKFNAGVFNIIEYYFEDDDEYEEDEKEEESEENDEEAEDKYRFQKDDLKEPERYYAHLSMKYDSDMYQIMGELGSQRSKSEFTTDYALYLQGLYRFTQKHIGIVRAEAYSEKFINRSGEMLIVGYTYRPLYPIAIKSEYQFHTLSQSDNLKLSFSMMF</sequence>
<keyword evidence="3" id="KW-1185">Reference proteome</keyword>
<evidence type="ECO:0000256" key="1">
    <source>
        <dbReference type="SAM" id="MobiDB-lite"/>
    </source>
</evidence>